<evidence type="ECO:0000313" key="3">
    <source>
        <dbReference type="EMBL" id="GAA5143180.1"/>
    </source>
</evidence>
<comment type="caution">
    <text evidence="3">The sequence shown here is derived from an EMBL/GenBank/DDBJ whole genome shotgun (WGS) entry which is preliminary data.</text>
</comment>
<dbReference type="NCBIfam" id="TIGR02595">
    <property type="entry name" value="PEP_CTERM"/>
    <property type="match status" value="1"/>
</dbReference>
<accession>A0ABP9PA23</accession>
<evidence type="ECO:0000259" key="2">
    <source>
        <dbReference type="Pfam" id="PF07589"/>
    </source>
</evidence>
<dbReference type="Pfam" id="PF12951">
    <property type="entry name" value="PATR"/>
    <property type="match status" value="12"/>
</dbReference>
<dbReference type="Proteomes" id="UP001499852">
    <property type="component" value="Unassembled WGS sequence"/>
</dbReference>
<name>A0ABP9PA23_9BACT</name>
<dbReference type="NCBIfam" id="TIGR02601">
    <property type="entry name" value="autotrns_rpt"/>
    <property type="match status" value="6"/>
</dbReference>
<dbReference type="Pfam" id="PF07589">
    <property type="entry name" value="PEP-CTERM"/>
    <property type="match status" value="1"/>
</dbReference>
<keyword evidence="1" id="KW-0732">Signal</keyword>
<evidence type="ECO:0000313" key="4">
    <source>
        <dbReference type="Proteomes" id="UP001499852"/>
    </source>
</evidence>
<dbReference type="InterPro" id="IPR011050">
    <property type="entry name" value="Pectin_lyase_fold/virulence"/>
</dbReference>
<keyword evidence="4" id="KW-1185">Reference proteome</keyword>
<dbReference type="InterPro" id="IPR013424">
    <property type="entry name" value="Ice-binding_C"/>
</dbReference>
<protein>
    <submittedName>
        <fullName evidence="3">Autotransporter-associated beta strand repeat-containing protein</fullName>
    </submittedName>
</protein>
<dbReference type="EMBL" id="BAABIA010000006">
    <property type="protein sequence ID" value="GAA5143180.1"/>
    <property type="molecule type" value="Genomic_DNA"/>
</dbReference>
<gene>
    <name evidence="3" type="ORF">GCM10023213_30390</name>
</gene>
<dbReference type="InterPro" id="IPR013425">
    <property type="entry name" value="Autotrns_rpt"/>
</dbReference>
<reference evidence="4" key="1">
    <citation type="journal article" date="2019" name="Int. J. Syst. Evol. Microbiol.">
        <title>The Global Catalogue of Microorganisms (GCM) 10K type strain sequencing project: providing services to taxonomists for standard genome sequencing and annotation.</title>
        <authorList>
            <consortium name="The Broad Institute Genomics Platform"/>
            <consortium name="The Broad Institute Genome Sequencing Center for Infectious Disease"/>
            <person name="Wu L."/>
            <person name="Ma J."/>
        </authorList>
    </citation>
    <scope>NUCLEOTIDE SEQUENCE [LARGE SCALE GENOMIC DNA]</scope>
    <source>
        <strain evidence="4">JCM 18053</strain>
    </source>
</reference>
<evidence type="ECO:0000256" key="1">
    <source>
        <dbReference type="ARBA" id="ARBA00022729"/>
    </source>
</evidence>
<dbReference type="SUPFAM" id="SSF51126">
    <property type="entry name" value="Pectin lyase-like"/>
    <property type="match status" value="4"/>
</dbReference>
<feature type="domain" description="Ice-binding protein C-terminal" evidence="2">
    <location>
        <begin position="3327"/>
        <end position="3348"/>
    </location>
</feature>
<proteinExistence type="predicted"/>
<sequence length="3349" mass="334276">MQAVTLYWDGSTSGAWNVTTNWNLAANGTGAAPANTTTATDDLFFFATGALNTTTQTLGASRTARSLTFGSGITSALAISGNTLTLTPTGTGQTATGVAIDMTGAGADVSITSAVTLGADQTWLLGTGRTLTIGSFTADGTDDLIVDGAGTLSLGNTTDNSYGIGIITLQNGATLLNTQDNAFGDTTTIINMTSGTTWDKGGFGDAFRGLTGTGSVINAGNLDFRTLTGETLTFSGSVTGPTTGDLAKQGQANLGTQVIAGDVNFQDQLLVYSGTLSLANANGAANQIVGMILLGRSDTSTVKDVAVPYSTLRLDSSVANHVAQNRLHDDEELQFRSTAHLHMIGNALAATTEVTGPLNIAEMNGVDSNAVITLEDGGAGLTLTADSLIRSAGSTLLLRGSNLGTGPAGAGVARLLFDVTAPTITGTLGTPTAGIVPGILGDHSLTGQGTGFVTYDVNGLRLLQASEMVSSFAGLGQNVKLEANQTLAANTNDLTANLAGAGVTLDLGGNVLSLAGASILSSGTAPATIANGTINFGAATEGFIYTVNDLTLNATITGDTGLAKTGPGTLTINQPQTYTGPTSINGGTVTVGGSFILPASRLNVNGVLNFSGSGNYNRVQHLSGSNLATVNLNGNTLEMAGGASVDYYGQLTGTADSKLIKSGTNTYGHRSLNTAFLGEVIIRGGTFRILGDTNSATSLLAGTLTGAKSFLVETGGTLTLDNQNGADSRAISNRIGDTAPITLNRGSFLITGSNSARPAEVVGDITMSGGFNTITLDADFGSNTDANNTHGDVVLTASRLLRTNFATGLVRGDNLGFAINGLADDATAANTTGGNAGDPGGAEANFIVTNGITLSSAGTGSAIGIVPYLTGGVSSSSTGSSLVTYAAGNGFRLLDFSPTTTDYFFQAFAANAALSSASITGQNVYLDITANNSDPLLDGPAIIGGLVIDNTGGTGADLFLQGNLLTVSGGIILSTGTQTNTISAGGAGGSITFGNNAVTGYEGRIHGARRIEINAPIVDNGPNAVSITADGEVYYTVPQLYTGNTVINSGRIEISGGDNYMPIGGVLTANGNGALRLFGGSQEVGGLQGTGFIESFSATLVRTLTINTDGAGDEFTFNGILRDGAAMSLALVKKGPGTQIFSGAAGVSTATGTVAVQQGRMVLDGGITNTSGQTFQDNRFAANVPVILGQGAFSGQLQIGGPSGALNQTVAELSSSGTGTANAILGGNGTRSTFTVNQATTTTFNGGLGGAGTFQNNLNFVKNGAGSLTVAGSNSLNGTVAVNAGELIVSGAGLLGSNVQRATVADGAKLFFQHGNSTQTFAGTGNVLTLGNTTGAILGFGINGATNDQINLTAGQTLTRNGTTSADIYVVGTPTLTSYTLINSAADGSFLGSGSFVAGTIFNPGNFIYNVTRESPDLGNNDRLILTLTAQAAPPDVWWKGDLSGTGTGVWSGSGIGGNTNWDSSQAGGVDASVPPDSNSHVHFSANGSANFTTSLGADLTVKQVTFEAGSVTNGVTVGGTDKLTLTGASGIGFTLASGNAGTVTVSAPVGIGATQAWNVEDAAGTLAVLGGVSGTGSLDLNASPTATGTVILGGTSTYTGSTSIRAGRLGLTGTDSLPNGSALTLGSATSGAILQLGTAQGAANVTLGSLVLGSFGSHGIVGGAAALSTLTLNQATPLTLGFGIGGAGTNENNVSLVKKGAGTLILDGANTYVGTTTINQGTVQLGASGSSTGSTGLFINADAGQAAVMEINGRTMTLTGAITLGGASSTSQANLLDTATGGSLTLGGNITYDAVNNPLGSTVSVNLVGTGTSRTIIGNDSTSATTDLTVSGDYLIASNHALTLDGTGNNVFSGDVTSDGVATLETGRDLNKAGTGTWTLTGAINIGDTLAINNGTLNLDGTSVQNDVIVTGATSVLNISGTIDGSLIADTTSNGLYVRTGGTINLLAHNILGSAMEFVLVNENAAGTSTLNLNSFSFTTPRLDVGGASNTADRIGNVIGTGTVNIGTVLNGYAGSVSANLASTVTGANSINKDSVGTVVLSGNNAFGTGNTLVREGELALDFGTQSGTDNKIGTGILTLGGTVAEANPRLSLNGHGTVPASQAVASLAVARGAGEIALVNNGAAVTLDIIGTLTRTNNSTLNFEIGSGTEVKIGTTTLTDGIIGGWATVNSSAFATVSGGKITSLVSTPGNDVDAWTAGQHVINTAVLTNVVDQCVPNIASLTFNANAASTLAINNFRSLAISSGGILLTSNVGANNTAITGGRLIGPLVVHQNNTGGTFEISSDRDGTLTKSGEGTLILSGRALSNTAAVTLNEGRLVLTGGNAIGDLSPVNIIGALGSGATVLELPAGQTETIGLLQGGENANGTVLLNAGSQLTLNQSDGDGTANENFIFGGAFSGSGTLVKTNIDYLTITGLSADFTGAVVADLGRIDLQGGAGRLSSATSYTVNAGAELIFRQDQTSTINRLSDSAPITLNNTAGTVTVSPRNGLWSYNQNQNATRTENVGPINLGYGHNLILSQGNNGTGTGTSTIADLVADTLTRGTQRSTLLVRGPALGTTTATQRGLIRFDTGATATLEGYEVGGGGLITSSNISIIPWIIGHSDASGAGNTLVTHESAALGLRPLASTEYINDSAAITGTLNNNIRYTASSTLVATPTAINALVFDSATAIALSGTSSSMEVTSGTLLFAGNGNHSISGISGLTAGGGRDYSIFTTGTGTVTLDPALTSAVPLVKSGAGTLRLTNVLNAFTSVYLNQGNLEISNIAALGTGAINFAGGQLNLGAGYTGDLGSRMWNVGTGGGTINLNAINATATNLMLTGNAELRKLGTGTLTLTGTTASTHTGLFTVTAGALELNVTGGNAIGTGGLLISGATPIVRLLASDQIADTAKVEIRHGTGTSQRFDLNNFSETIGGLILLTTSSGGTIVATGATGVLTVMGDIILNNNRVTDGGTTEFQLLITGTGTASAGTRSVTGTLDLGGADRRIVVETSQTDPNFRNDAVIETVVRNGGIIKEGSRTLYLRADNTYAGATTINQGRISIASATNLGDGSVTNTLALNNGGVLRSTGATVDLGVNRSISLGGSGGSLEVVSPNQLTASGIISGTDCAVLTKTGTGTLFLTNANTYVGGSMVSAGTLVVNNLTGSGTGTGTVTVGIGSTLAGTGRISGLVANSGIIAPGSVNSSGVSTLGQLNIGSLSSTSESILLFQLGGATTLDLANVLAYQANPSGFSVPASWTNYEPGTTQHDQLNINDPSAPSLLTTIQVSNIFLNGFVPDYGHVFQILDWTSLGTAAATGTPTFNLPTLTGSLSWDTGLFNSHGLIVVVPEPSRLLLLFIGLLGLHFRRRR</sequence>
<organism evidence="3 4">
    <name type="scientific">Prosthecobacter algae</name>
    <dbReference type="NCBI Taxonomy" id="1144682"/>
    <lineage>
        <taxon>Bacteria</taxon>
        <taxon>Pseudomonadati</taxon>
        <taxon>Verrucomicrobiota</taxon>
        <taxon>Verrucomicrobiia</taxon>
        <taxon>Verrucomicrobiales</taxon>
        <taxon>Verrucomicrobiaceae</taxon>
        <taxon>Prosthecobacter</taxon>
    </lineage>
</organism>